<name>A0ABU8S720_9SPHN</name>
<evidence type="ECO:0000259" key="1">
    <source>
        <dbReference type="Pfam" id="PF18153"/>
    </source>
</evidence>
<comment type="caution">
    <text evidence="2">The sequence shown here is derived from an EMBL/GenBank/DDBJ whole genome shotgun (WGS) entry which is preliminary data.</text>
</comment>
<gene>
    <name evidence="2" type="ORF">WG900_07535</name>
</gene>
<proteinExistence type="predicted"/>
<organism evidence="2 3">
    <name type="scientific">Novosphingobium aquae</name>
    <dbReference type="NCBI Taxonomy" id="3133435"/>
    <lineage>
        <taxon>Bacteria</taxon>
        <taxon>Pseudomonadati</taxon>
        <taxon>Pseudomonadota</taxon>
        <taxon>Alphaproteobacteria</taxon>
        <taxon>Sphingomonadales</taxon>
        <taxon>Sphingomonadaceae</taxon>
        <taxon>Novosphingobium</taxon>
    </lineage>
</organism>
<protein>
    <recommendedName>
        <fullName evidence="1">CD-NTase-associated protein 15 domain-containing protein</fullName>
    </recommendedName>
</protein>
<dbReference type="InterPro" id="IPR041208">
    <property type="entry name" value="Cap15"/>
</dbReference>
<keyword evidence="3" id="KW-1185">Reference proteome</keyword>
<dbReference type="Proteomes" id="UP001379235">
    <property type="component" value="Unassembled WGS sequence"/>
</dbReference>
<evidence type="ECO:0000313" key="2">
    <source>
        <dbReference type="EMBL" id="MEJ6009767.1"/>
    </source>
</evidence>
<dbReference type="EMBL" id="JBBHJY010000003">
    <property type="protein sequence ID" value="MEJ6009767.1"/>
    <property type="molecule type" value="Genomic_DNA"/>
</dbReference>
<evidence type="ECO:0000313" key="3">
    <source>
        <dbReference type="Proteomes" id="UP001379235"/>
    </source>
</evidence>
<reference evidence="2 3" key="1">
    <citation type="submission" date="2024-03" db="EMBL/GenBank/DDBJ databases">
        <authorList>
            <person name="Jo J.-H."/>
        </authorList>
    </citation>
    <scope>NUCLEOTIDE SEQUENCE [LARGE SCALE GENOMIC DNA]</scope>
    <source>
        <strain evidence="2 3">AS3R-12</strain>
    </source>
</reference>
<feature type="domain" description="CD-NTase-associated protein 15" evidence="1">
    <location>
        <begin position="4"/>
        <end position="106"/>
    </location>
</feature>
<dbReference type="Pfam" id="PF18153">
    <property type="entry name" value="Cap15_CD_rec"/>
    <property type="match status" value="1"/>
</dbReference>
<dbReference type="RefSeq" id="WP_339966032.1">
    <property type="nucleotide sequence ID" value="NZ_JBBHJY010000003.1"/>
</dbReference>
<accession>A0ABU8S720</accession>
<sequence>MTWDVAGIWELAGRAIGPDGSELYRWEAQVTMRADLSVTLQTRGERLSRSHSYAERLRALPDGRWKLTYGYEMEPDSGAPEGYEFFGMSQLTFAADLQSAQGNSCNWNGTRYVVMELALTRAS</sequence>